<dbReference type="RefSeq" id="WP_408330846.1">
    <property type="nucleotide sequence ID" value="NZ_JAQQFH010000017.1"/>
</dbReference>
<dbReference type="PANTHER" id="PTHR30386">
    <property type="entry name" value="MEMBRANE FUSION SUBUNIT OF EMRAB-TOLC MULTIDRUG EFFLUX PUMP"/>
    <property type="match status" value="1"/>
</dbReference>
<dbReference type="PRINTS" id="PR01490">
    <property type="entry name" value="RTXTOXIND"/>
</dbReference>
<dbReference type="EMBL" id="JAQQFN010000002">
    <property type="protein sequence ID" value="MFL9882250.1"/>
    <property type="molecule type" value="Genomic_DNA"/>
</dbReference>
<sequence length="379" mass="40082">MSTTVVPEKEKTSPFSKKNLVLAGTAIAVVGLVVVGIHWWTVGRFIESTDDAYVRADVVTVSSRVPGYVTSVEVEDNQPVHKGDVLAHIDSADYAAKVAKAQATVDTALATLHAEQANLATLDAQIAQQGSVMAAARADVDAARAGANRRKSDAERYRQLAAEQASSAQRWEQAHADALTADAELARAAATVQTQRGQQTVLEKRRAQGMAAIEQAQAQLEVARAALSLAQIDLDHTEIRAASDGTVGQRTVRAGQYVETGQPLLAVVPLQDVYVIANFKETEVAAMSAGQPVEIDVDTYAGQPLHGRVLSIAPGSGAQFALLPPDNATGNFTKVVQRIPVKIQMDAGQHDAIRLRPGMSVVARVHTGAPVTQPAASRS</sequence>
<organism evidence="3 4">
    <name type="scientific">Paraburkholderia agricolaris</name>
    <dbReference type="NCBI Taxonomy" id="2152888"/>
    <lineage>
        <taxon>Bacteria</taxon>
        <taxon>Pseudomonadati</taxon>
        <taxon>Pseudomonadota</taxon>
        <taxon>Betaproteobacteria</taxon>
        <taxon>Burkholderiales</taxon>
        <taxon>Burkholderiaceae</taxon>
        <taxon>Paraburkholderia</taxon>
    </lineage>
</organism>
<keyword evidence="1" id="KW-1133">Transmembrane helix</keyword>
<proteinExistence type="predicted"/>
<dbReference type="Gene3D" id="2.40.50.100">
    <property type="match status" value="1"/>
</dbReference>
<dbReference type="Gene3D" id="2.40.30.170">
    <property type="match status" value="1"/>
</dbReference>
<dbReference type="InterPro" id="IPR050739">
    <property type="entry name" value="MFP"/>
</dbReference>
<dbReference type="InterPro" id="IPR058625">
    <property type="entry name" value="MdtA-like_BSH"/>
</dbReference>
<reference evidence="3 4" key="1">
    <citation type="journal article" date="2024" name="Chem. Sci.">
        <title>Discovery of megapolipeptins by genome mining of a Burkholderiales bacteria collection.</title>
        <authorList>
            <person name="Paulo B.S."/>
            <person name="Recchia M.J.J."/>
            <person name="Lee S."/>
            <person name="Fergusson C.H."/>
            <person name="Romanowski S.B."/>
            <person name="Hernandez A."/>
            <person name="Krull N."/>
            <person name="Liu D.Y."/>
            <person name="Cavanagh H."/>
            <person name="Bos A."/>
            <person name="Gray C.A."/>
            <person name="Murphy B.T."/>
            <person name="Linington R.G."/>
            <person name="Eustaquio A.S."/>
        </authorList>
    </citation>
    <scope>NUCLEOTIDE SEQUENCE [LARGE SCALE GENOMIC DNA]</scope>
    <source>
        <strain evidence="3 4">RL16-012-BIC-B</strain>
    </source>
</reference>
<accession>A0ABW8ZHJ8</accession>
<keyword evidence="1" id="KW-0812">Transmembrane</keyword>
<dbReference type="Proteomes" id="UP001629249">
    <property type="component" value="Unassembled WGS sequence"/>
</dbReference>
<feature type="domain" description="Multidrug resistance protein MdtA-like barrel-sandwich hybrid" evidence="2">
    <location>
        <begin position="58"/>
        <end position="268"/>
    </location>
</feature>
<evidence type="ECO:0000256" key="1">
    <source>
        <dbReference type="SAM" id="Phobius"/>
    </source>
</evidence>
<feature type="transmembrane region" description="Helical" evidence="1">
    <location>
        <begin position="20"/>
        <end position="40"/>
    </location>
</feature>
<gene>
    <name evidence="3" type="ORF">PQR66_04395</name>
</gene>
<name>A0ABW8ZHJ8_9BURK</name>
<keyword evidence="4" id="KW-1185">Reference proteome</keyword>
<evidence type="ECO:0000313" key="3">
    <source>
        <dbReference type="EMBL" id="MFL9882250.1"/>
    </source>
</evidence>
<evidence type="ECO:0000313" key="4">
    <source>
        <dbReference type="Proteomes" id="UP001629249"/>
    </source>
</evidence>
<dbReference type="SUPFAM" id="SSF111369">
    <property type="entry name" value="HlyD-like secretion proteins"/>
    <property type="match status" value="2"/>
</dbReference>
<comment type="caution">
    <text evidence="3">The sequence shown here is derived from an EMBL/GenBank/DDBJ whole genome shotgun (WGS) entry which is preliminary data.</text>
</comment>
<dbReference type="PANTHER" id="PTHR30386:SF24">
    <property type="entry name" value="MULTIDRUG RESISTANCE EFFLUX PUMP"/>
    <property type="match status" value="1"/>
</dbReference>
<protein>
    <submittedName>
        <fullName evidence="3">HlyD family secretion protein</fullName>
    </submittedName>
</protein>
<dbReference type="Gene3D" id="1.10.287.470">
    <property type="entry name" value="Helix hairpin bin"/>
    <property type="match status" value="2"/>
</dbReference>
<evidence type="ECO:0000259" key="2">
    <source>
        <dbReference type="Pfam" id="PF25917"/>
    </source>
</evidence>
<keyword evidence="1" id="KW-0472">Membrane</keyword>
<dbReference type="Pfam" id="PF25917">
    <property type="entry name" value="BSH_RND"/>
    <property type="match status" value="1"/>
</dbReference>